<gene>
    <name evidence="3" type="ORF">B0T14DRAFT_567595</name>
</gene>
<keyword evidence="2" id="KW-0732">Signal</keyword>
<evidence type="ECO:0000256" key="2">
    <source>
        <dbReference type="SAM" id="SignalP"/>
    </source>
</evidence>
<reference evidence="3" key="1">
    <citation type="submission" date="2023-06" db="EMBL/GenBank/DDBJ databases">
        <title>Genome-scale phylogeny and comparative genomics of the fungal order Sordariales.</title>
        <authorList>
            <consortium name="Lawrence Berkeley National Laboratory"/>
            <person name="Hensen N."/>
            <person name="Bonometti L."/>
            <person name="Westerberg I."/>
            <person name="Brannstrom I.O."/>
            <person name="Guillou S."/>
            <person name="Cros-Aarteil S."/>
            <person name="Calhoun S."/>
            <person name="Haridas S."/>
            <person name="Kuo A."/>
            <person name="Mondo S."/>
            <person name="Pangilinan J."/>
            <person name="Riley R."/>
            <person name="Labutti K."/>
            <person name="Andreopoulos B."/>
            <person name="Lipzen A."/>
            <person name="Chen C."/>
            <person name="Yanf M."/>
            <person name="Daum C."/>
            <person name="Ng V."/>
            <person name="Clum A."/>
            <person name="Steindorff A."/>
            <person name="Ohm R."/>
            <person name="Martin F."/>
            <person name="Silar P."/>
            <person name="Natvig D."/>
            <person name="Lalanne C."/>
            <person name="Gautier V."/>
            <person name="Ament-Velasquez S.L."/>
            <person name="Kruys A."/>
            <person name="Hutchinson M.I."/>
            <person name="Powell A.J."/>
            <person name="Barry K."/>
            <person name="Miller A.N."/>
            <person name="Grigoriev I.V."/>
            <person name="Debuchy R."/>
            <person name="Gladieux P."/>
            <person name="Thoren M.H."/>
            <person name="Johannesson H."/>
        </authorList>
    </citation>
    <scope>NUCLEOTIDE SEQUENCE</scope>
    <source>
        <strain evidence="3">CBS 606.72</strain>
    </source>
</reference>
<feature type="signal peptide" evidence="2">
    <location>
        <begin position="1"/>
        <end position="20"/>
    </location>
</feature>
<dbReference type="EMBL" id="JAULSU010000004">
    <property type="protein sequence ID" value="KAK0620881.1"/>
    <property type="molecule type" value="Genomic_DNA"/>
</dbReference>
<name>A0AA39WSU0_9PEZI</name>
<accession>A0AA39WSU0</accession>
<dbReference type="Proteomes" id="UP001175000">
    <property type="component" value="Unassembled WGS sequence"/>
</dbReference>
<feature type="region of interest" description="Disordered" evidence="1">
    <location>
        <begin position="89"/>
        <end position="116"/>
    </location>
</feature>
<comment type="caution">
    <text evidence="3">The sequence shown here is derived from an EMBL/GenBank/DDBJ whole genome shotgun (WGS) entry which is preliminary data.</text>
</comment>
<organism evidence="3 4">
    <name type="scientific">Immersiella caudata</name>
    <dbReference type="NCBI Taxonomy" id="314043"/>
    <lineage>
        <taxon>Eukaryota</taxon>
        <taxon>Fungi</taxon>
        <taxon>Dikarya</taxon>
        <taxon>Ascomycota</taxon>
        <taxon>Pezizomycotina</taxon>
        <taxon>Sordariomycetes</taxon>
        <taxon>Sordariomycetidae</taxon>
        <taxon>Sordariales</taxon>
        <taxon>Lasiosphaeriaceae</taxon>
        <taxon>Immersiella</taxon>
    </lineage>
</organism>
<feature type="chain" id="PRO_5041282788" evidence="2">
    <location>
        <begin position="21"/>
        <end position="212"/>
    </location>
</feature>
<evidence type="ECO:0000313" key="4">
    <source>
        <dbReference type="Proteomes" id="UP001175000"/>
    </source>
</evidence>
<evidence type="ECO:0000313" key="3">
    <source>
        <dbReference type="EMBL" id="KAK0620881.1"/>
    </source>
</evidence>
<proteinExistence type="predicted"/>
<evidence type="ECO:0000256" key="1">
    <source>
        <dbReference type="SAM" id="MobiDB-lite"/>
    </source>
</evidence>
<dbReference type="AlphaFoldDB" id="A0AA39WSU0"/>
<keyword evidence="4" id="KW-1185">Reference proteome</keyword>
<protein>
    <submittedName>
        <fullName evidence="3">Uncharacterized protein</fullName>
    </submittedName>
</protein>
<sequence length="212" mass="22377">MARLIVSGLVALATASVAWGSSSDRDHLITTAPILPRGPLETTSPIRTVITINSNLIDVLAGDEKDVPKVIEKLRQICAGPLASLDRSIRHGNGNHDNKDPGHFAGACSSPGANASTNSDANATASIVCRAHAPGSLAINIGARIFWVRFAFVATPGNTSLNNTSRWCQVAVSHTLSPSSTPSTAIRAKPPIFRSVSGFAYSGREVNFWEHE</sequence>